<dbReference type="GO" id="GO:0000287">
    <property type="term" value="F:magnesium ion binding"/>
    <property type="evidence" value="ECO:0007669"/>
    <property type="project" value="UniProtKB-UniRule"/>
</dbReference>
<feature type="binding site" evidence="13">
    <location>
        <position position="335"/>
    </location>
    <ligand>
        <name>substrate</name>
    </ligand>
</feature>
<dbReference type="Gene3D" id="3.40.50.10860">
    <property type="entry name" value="Leucine Dehydrogenase, chain A, domain 1"/>
    <property type="match status" value="1"/>
</dbReference>
<dbReference type="InterPro" id="IPR036291">
    <property type="entry name" value="NAD(P)-bd_dom_sf"/>
</dbReference>
<dbReference type="PANTHER" id="PTHR21089:SF1">
    <property type="entry name" value="BIFUNCTIONAL 3-DEHYDROQUINATE DEHYDRATASE_SHIKIMATE DEHYDROGENASE, CHLOROPLASTIC"/>
    <property type="match status" value="1"/>
</dbReference>
<evidence type="ECO:0000256" key="4">
    <source>
        <dbReference type="ARBA" id="ARBA00022679"/>
    </source>
</evidence>
<dbReference type="UniPathway" id="UPA00053">
    <property type="reaction ID" value="UER00087"/>
</dbReference>
<dbReference type="CDD" id="cd00464">
    <property type="entry name" value="SK"/>
    <property type="match status" value="1"/>
</dbReference>
<feature type="binding site" evidence="13">
    <location>
        <position position="289"/>
    </location>
    <ligand>
        <name>substrate</name>
    </ligand>
</feature>
<evidence type="ECO:0000256" key="3">
    <source>
        <dbReference type="ARBA" id="ARBA00022605"/>
    </source>
</evidence>
<dbReference type="Pfam" id="PF01488">
    <property type="entry name" value="Shikimate_DH"/>
    <property type="match status" value="1"/>
</dbReference>
<dbReference type="SUPFAM" id="SSF53223">
    <property type="entry name" value="Aminoacid dehydrogenase-like, N-terminal domain"/>
    <property type="match status" value="1"/>
</dbReference>
<protein>
    <recommendedName>
        <fullName evidence="13">Shikimate kinase</fullName>
        <shortName evidence="13">SK</shortName>
        <ecNumber evidence="13">2.7.1.71</ecNumber>
    </recommendedName>
</protein>
<comment type="subunit">
    <text evidence="13">Monomer.</text>
</comment>
<feature type="domain" description="Shikimate dehydrogenase substrate binding N-terminal" evidence="15">
    <location>
        <begin position="6"/>
        <end position="86"/>
    </location>
</feature>
<dbReference type="PRINTS" id="PR01100">
    <property type="entry name" value="SHIKIMTKNASE"/>
</dbReference>
<evidence type="ECO:0000256" key="2">
    <source>
        <dbReference type="ARBA" id="ARBA00004871"/>
    </source>
</evidence>
<comment type="catalytic activity">
    <reaction evidence="12">
        <text>shikimate + NADP(+) = 3-dehydroshikimate + NADPH + H(+)</text>
        <dbReference type="Rhea" id="RHEA:17737"/>
        <dbReference type="ChEBI" id="CHEBI:15378"/>
        <dbReference type="ChEBI" id="CHEBI:16630"/>
        <dbReference type="ChEBI" id="CHEBI:36208"/>
        <dbReference type="ChEBI" id="CHEBI:57783"/>
        <dbReference type="ChEBI" id="CHEBI:58349"/>
        <dbReference type="EC" id="1.1.1.25"/>
    </reaction>
</comment>
<keyword evidence="10 13" id="KW-0057">Aromatic amino acid biosynthesis</keyword>
<dbReference type="GO" id="GO:0004764">
    <property type="term" value="F:shikimate 3-dehydrogenase (NADP+) activity"/>
    <property type="evidence" value="ECO:0007669"/>
    <property type="project" value="UniProtKB-EC"/>
</dbReference>
<dbReference type="EMBL" id="AP017470">
    <property type="protein sequence ID" value="BBB32315.1"/>
    <property type="molecule type" value="Genomic_DNA"/>
</dbReference>
<keyword evidence="5 13" id="KW-0547">Nucleotide-binding</keyword>
<dbReference type="GO" id="GO:0005524">
    <property type="term" value="F:ATP binding"/>
    <property type="evidence" value="ECO:0007669"/>
    <property type="project" value="UniProtKB-UniRule"/>
</dbReference>
<accession>A0A7R6PX75</accession>
<evidence type="ECO:0000256" key="11">
    <source>
        <dbReference type="ARBA" id="ARBA00048567"/>
    </source>
</evidence>
<keyword evidence="4 13" id="KW-0808">Transferase</keyword>
<dbReference type="Proteomes" id="UP000595564">
    <property type="component" value="Chromosome"/>
</dbReference>
<dbReference type="GO" id="GO:0009073">
    <property type="term" value="P:aromatic amino acid family biosynthetic process"/>
    <property type="evidence" value="ECO:0007669"/>
    <property type="project" value="UniProtKB-KW"/>
</dbReference>
<feature type="domain" description="Quinate/shikimate 5-dehydrogenase/glutamyl-tRNA reductase" evidence="14">
    <location>
        <begin position="107"/>
        <end position="179"/>
    </location>
</feature>
<keyword evidence="13" id="KW-0479">Metal-binding</keyword>
<dbReference type="Pfam" id="PF01202">
    <property type="entry name" value="SKI"/>
    <property type="match status" value="1"/>
</dbReference>
<evidence type="ECO:0000313" key="16">
    <source>
        <dbReference type="EMBL" id="BBB32315.1"/>
    </source>
</evidence>
<name>A0A7R6PX75_9BACT</name>
<evidence type="ECO:0000256" key="7">
    <source>
        <dbReference type="ARBA" id="ARBA00022840"/>
    </source>
</evidence>
<evidence type="ECO:0000259" key="15">
    <source>
        <dbReference type="Pfam" id="PF08501"/>
    </source>
</evidence>
<gene>
    <name evidence="16" type="primary">aroE-aroK</name>
    <name evidence="13" type="synonym">aroK</name>
    <name evidence="16" type="ORF">TTHT_0746</name>
</gene>
<dbReference type="InterPro" id="IPR000623">
    <property type="entry name" value="Shikimate_kinase/TSH1"/>
</dbReference>
<evidence type="ECO:0000256" key="10">
    <source>
        <dbReference type="ARBA" id="ARBA00023141"/>
    </source>
</evidence>
<dbReference type="InterPro" id="IPR031322">
    <property type="entry name" value="Shikimate/glucono_kinase"/>
</dbReference>
<comment type="pathway">
    <text evidence="1 13">Metabolic intermediate biosynthesis; chorismate biosynthesis; chorismate from D-erythrose 4-phosphate and phosphoenolpyruvate: step 5/7.</text>
</comment>
<dbReference type="GO" id="GO:0050661">
    <property type="term" value="F:NADP binding"/>
    <property type="evidence" value="ECO:0007669"/>
    <property type="project" value="TreeGrafter"/>
</dbReference>
<feature type="binding site" evidence="13">
    <location>
        <position position="388"/>
    </location>
    <ligand>
        <name>substrate</name>
    </ligand>
</feature>
<keyword evidence="13" id="KW-0963">Cytoplasm</keyword>
<organism evidence="16 17">
    <name type="scientific">Thermotomaculum hydrothermale</name>
    <dbReference type="NCBI Taxonomy" id="981385"/>
    <lineage>
        <taxon>Bacteria</taxon>
        <taxon>Pseudomonadati</taxon>
        <taxon>Acidobacteriota</taxon>
        <taxon>Holophagae</taxon>
        <taxon>Thermotomaculales</taxon>
        <taxon>Thermotomaculaceae</taxon>
        <taxon>Thermotomaculum</taxon>
    </lineage>
</organism>
<keyword evidence="8" id="KW-0521">NADP</keyword>
<dbReference type="HAMAP" id="MF_00109">
    <property type="entry name" value="Shikimate_kinase"/>
    <property type="match status" value="1"/>
</dbReference>
<feature type="binding site" evidence="13">
    <location>
        <position position="372"/>
    </location>
    <ligand>
        <name>ATP</name>
        <dbReference type="ChEBI" id="CHEBI:30616"/>
    </ligand>
</feature>
<dbReference type="InterPro" id="IPR013708">
    <property type="entry name" value="Shikimate_DH-bd_N"/>
</dbReference>
<dbReference type="InterPro" id="IPR046346">
    <property type="entry name" value="Aminoacid_DH-like_N_sf"/>
</dbReference>
<dbReference type="AlphaFoldDB" id="A0A7R6PX75"/>
<keyword evidence="3 13" id="KW-0028">Amino-acid biosynthesis</keyword>
<dbReference type="InterPro" id="IPR022893">
    <property type="entry name" value="Shikimate_DH_fam"/>
</dbReference>
<dbReference type="PROSITE" id="PS01128">
    <property type="entry name" value="SHIKIMATE_KINASE"/>
    <property type="match status" value="1"/>
</dbReference>
<dbReference type="InterPro" id="IPR023000">
    <property type="entry name" value="Shikimate_kinase_CS"/>
</dbReference>
<comment type="catalytic activity">
    <reaction evidence="11 13">
        <text>shikimate + ATP = 3-phosphoshikimate + ADP + H(+)</text>
        <dbReference type="Rhea" id="RHEA:13121"/>
        <dbReference type="ChEBI" id="CHEBI:15378"/>
        <dbReference type="ChEBI" id="CHEBI:30616"/>
        <dbReference type="ChEBI" id="CHEBI:36208"/>
        <dbReference type="ChEBI" id="CHEBI:145989"/>
        <dbReference type="ChEBI" id="CHEBI:456216"/>
        <dbReference type="EC" id="2.7.1.71"/>
    </reaction>
</comment>
<evidence type="ECO:0000313" key="17">
    <source>
        <dbReference type="Proteomes" id="UP000595564"/>
    </source>
</evidence>
<proteinExistence type="inferred from homology"/>
<dbReference type="InterPro" id="IPR006151">
    <property type="entry name" value="Shikm_DH/Glu-tRNA_Rdtase"/>
</dbReference>
<dbReference type="GO" id="GO:0004765">
    <property type="term" value="F:shikimate kinase activity"/>
    <property type="evidence" value="ECO:0007669"/>
    <property type="project" value="UniProtKB-UniRule"/>
</dbReference>
<comment type="similarity">
    <text evidence="13">Belongs to the shikimate kinase family.</text>
</comment>
<sequence length="422" mass="48172">MKRFAVIGKPVAHSKSPQMFNRFFRNKGIDAVYTRIASKNLKDALKTCRLLNIDGINATMPFKKELLETVDFASDEAKGVDGVNTVVFGNQLKGHNTDIYGALMPLKKRLKSLKDKKILIIGAGGAARAALYAYKKENAICYLSNRTYEKGREQAKKFGAYVVLFEKINSILREIDIICYTIPVKIDLDISQIKPSAIFFTAIYNQHFFKEECKKKGIIYIPGEEWLIEQGKVACSLFGFDCKNGFPDSILDKAKPKNRIALIGFMGSGKSTAGKLLAKKLDYQFIDLDKSIEKGEGKGIPEIFNNFGESYFRNLEYRYLSELKDKNRIVLATGGGIVESQYCFDMLKDYFFNIFLCGNPEDFFRRTENSSRPLRKGSNFFINLYRKRKDKYLMLSDLILNSSIYTPEEISDIIYYEFCKVL</sequence>
<evidence type="ECO:0000256" key="1">
    <source>
        <dbReference type="ARBA" id="ARBA00004842"/>
    </source>
</evidence>
<evidence type="ECO:0000256" key="5">
    <source>
        <dbReference type="ARBA" id="ARBA00022741"/>
    </source>
</evidence>
<comment type="caution">
    <text evidence="13">Lacks conserved residue(s) required for the propagation of feature annotation.</text>
</comment>
<dbReference type="GO" id="GO:0009423">
    <property type="term" value="P:chorismate biosynthetic process"/>
    <property type="evidence" value="ECO:0007669"/>
    <property type="project" value="UniProtKB-UniRule"/>
</dbReference>
<keyword evidence="7 13" id="KW-0067">ATP-binding</keyword>
<reference evidence="16 17" key="1">
    <citation type="journal article" date="2012" name="Extremophiles">
        <title>Thermotomaculum hydrothermale gen. nov., sp. nov., a novel heterotrophic thermophile within the phylum Acidobacteria from a deep-sea hydrothermal vent chimney in the Southern Okinawa Trough.</title>
        <authorList>
            <person name="Izumi H."/>
            <person name="Nunoura T."/>
            <person name="Miyazaki M."/>
            <person name="Mino S."/>
            <person name="Toki T."/>
            <person name="Takai K."/>
            <person name="Sako Y."/>
            <person name="Sawabe T."/>
            <person name="Nakagawa S."/>
        </authorList>
    </citation>
    <scope>NUCLEOTIDE SEQUENCE [LARGE SCALE GENOMIC DNA]</scope>
    <source>
        <strain evidence="16 17">AC55</strain>
    </source>
</reference>
<dbReference type="GO" id="GO:0008652">
    <property type="term" value="P:amino acid biosynthetic process"/>
    <property type="evidence" value="ECO:0007669"/>
    <property type="project" value="UniProtKB-KW"/>
</dbReference>
<feature type="binding site" evidence="13">
    <location>
        <begin position="267"/>
        <end position="272"/>
    </location>
    <ligand>
        <name>ATP</name>
        <dbReference type="ChEBI" id="CHEBI:30616"/>
    </ligand>
</feature>
<evidence type="ECO:0000256" key="9">
    <source>
        <dbReference type="ARBA" id="ARBA00023002"/>
    </source>
</evidence>
<keyword evidence="17" id="KW-1185">Reference proteome</keyword>
<feature type="binding site" evidence="13">
    <location>
        <position position="271"/>
    </location>
    <ligand>
        <name>Mg(2+)</name>
        <dbReference type="ChEBI" id="CHEBI:18420"/>
    </ligand>
</feature>
<dbReference type="Pfam" id="PF08501">
    <property type="entry name" value="Shikimate_dh_N"/>
    <property type="match status" value="1"/>
</dbReference>
<keyword evidence="13" id="KW-0460">Magnesium</keyword>
<dbReference type="GO" id="GO:0019632">
    <property type="term" value="P:shikimate metabolic process"/>
    <property type="evidence" value="ECO:0007669"/>
    <property type="project" value="TreeGrafter"/>
</dbReference>
<dbReference type="GO" id="GO:0005829">
    <property type="term" value="C:cytosol"/>
    <property type="evidence" value="ECO:0007669"/>
    <property type="project" value="TreeGrafter"/>
</dbReference>
<keyword evidence="6 13" id="KW-0418">Kinase</keyword>
<dbReference type="Gene3D" id="3.40.50.720">
    <property type="entry name" value="NAD(P)-binding Rossmann-like Domain"/>
    <property type="match status" value="1"/>
</dbReference>
<keyword evidence="9 16" id="KW-0560">Oxidoreductase</keyword>
<evidence type="ECO:0000256" key="8">
    <source>
        <dbReference type="ARBA" id="ARBA00022857"/>
    </source>
</evidence>
<dbReference type="KEGG" id="thyd:TTHT_0746"/>
<evidence type="ECO:0000256" key="6">
    <source>
        <dbReference type="ARBA" id="ARBA00022777"/>
    </source>
</evidence>
<comment type="subcellular location">
    <subcellularLocation>
        <location evidence="13">Cytoplasm</location>
    </subcellularLocation>
</comment>
<comment type="cofactor">
    <cofactor evidence="13">
        <name>Mg(2+)</name>
        <dbReference type="ChEBI" id="CHEBI:18420"/>
    </cofactor>
    <text evidence="13">Binds 1 Mg(2+) ion per subunit.</text>
</comment>
<dbReference type="InterPro" id="IPR027417">
    <property type="entry name" value="P-loop_NTPase"/>
</dbReference>
<comment type="function">
    <text evidence="13">Catalyzes the specific phosphorylation of the 3-hydroxyl group of shikimic acid using ATP as a cosubstrate.</text>
</comment>
<evidence type="ECO:0000256" key="13">
    <source>
        <dbReference type="HAMAP-Rule" id="MF_00109"/>
    </source>
</evidence>
<comment type="pathway">
    <text evidence="2">Metabolic intermediate biosynthesis; chorismate biosynthesis; chorismate from D-erythrose 4-phosphate and phosphoenolpyruvate: step 4/7.</text>
</comment>
<dbReference type="RefSeq" id="WP_201328660.1">
    <property type="nucleotide sequence ID" value="NZ_AP017470.1"/>
</dbReference>
<dbReference type="SUPFAM" id="SSF52540">
    <property type="entry name" value="P-loop containing nucleoside triphosphate hydrolases"/>
    <property type="match status" value="1"/>
</dbReference>
<dbReference type="PANTHER" id="PTHR21089">
    <property type="entry name" value="SHIKIMATE DEHYDROGENASE"/>
    <property type="match status" value="1"/>
</dbReference>
<dbReference type="EC" id="2.7.1.71" evidence="13"/>
<dbReference type="Gene3D" id="3.40.50.300">
    <property type="entry name" value="P-loop containing nucleotide triphosphate hydrolases"/>
    <property type="match status" value="1"/>
</dbReference>
<feature type="binding site" evidence="13">
    <location>
        <position position="313"/>
    </location>
    <ligand>
        <name>substrate</name>
    </ligand>
</feature>
<evidence type="ECO:0000256" key="12">
    <source>
        <dbReference type="ARBA" id="ARBA00049442"/>
    </source>
</evidence>
<evidence type="ECO:0000259" key="14">
    <source>
        <dbReference type="Pfam" id="PF01488"/>
    </source>
</evidence>
<dbReference type="SUPFAM" id="SSF51735">
    <property type="entry name" value="NAD(P)-binding Rossmann-fold domains"/>
    <property type="match status" value="1"/>
</dbReference>